<name>A0A4Q0MHD8_9HYPH</name>
<dbReference type="OrthoDB" id="8366007at2"/>
<dbReference type="Proteomes" id="UP000289708">
    <property type="component" value="Unassembled WGS sequence"/>
</dbReference>
<keyword evidence="1" id="KW-1133">Transmembrane helix</keyword>
<sequence length="142" mass="15516">METAAVCALISFALPVFVTIADSLGGVVDVSPSRIAGIVVSVLIFHAAYWRRQRWAAIPDLPRNTLLHHLFLFLSRLSFIFAAAFFSLVAFRHLPALQNPLDLSALVARGALLLAALFSMFCYSLEFDRLARAMDEPSPPGG</sequence>
<dbReference type="RefSeq" id="WP_128777847.1">
    <property type="nucleotide sequence ID" value="NZ_RYFI01000011.1"/>
</dbReference>
<evidence type="ECO:0000256" key="1">
    <source>
        <dbReference type="SAM" id="Phobius"/>
    </source>
</evidence>
<feature type="transmembrane region" description="Helical" evidence="1">
    <location>
        <begin position="70"/>
        <end position="91"/>
    </location>
</feature>
<protein>
    <submittedName>
        <fullName evidence="2">Uncharacterized protein</fullName>
    </submittedName>
</protein>
<proteinExistence type="predicted"/>
<gene>
    <name evidence="2" type="ORF">EK403_12665</name>
</gene>
<evidence type="ECO:0000313" key="3">
    <source>
        <dbReference type="Proteomes" id="UP000289708"/>
    </source>
</evidence>
<keyword evidence="1" id="KW-0472">Membrane</keyword>
<feature type="transmembrane region" description="Helical" evidence="1">
    <location>
        <begin position="103"/>
        <end position="125"/>
    </location>
</feature>
<dbReference type="AlphaFoldDB" id="A0A4Q0MHD8"/>
<dbReference type="EMBL" id="RYFI01000011">
    <property type="protein sequence ID" value="RXF72987.1"/>
    <property type="molecule type" value="Genomic_DNA"/>
</dbReference>
<feature type="transmembrane region" description="Helical" evidence="1">
    <location>
        <begin position="31"/>
        <end position="50"/>
    </location>
</feature>
<comment type="caution">
    <text evidence="2">The sequence shown here is derived from an EMBL/GenBank/DDBJ whole genome shotgun (WGS) entry which is preliminary data.</text>
</comment>
<organism evidence="2 3">
    <name type="scientific">Hansschlegelia zhihuaiae</name>
    <dbReference type="NCBI Taxonomy" id="405005"/>
    <lineage>
        <taxon>Bacteria</taxon>
        <taxon>Pseudomonadati</taxon>
        <taxon>Pseudomonadota</taxon>
        <taxon>Alphaproteobacteria</taxon>
        <taxon>Hyphomicrobiales</taxon>
        <taxon>Methylopilaceae</taxon>
        <taxon>Hansschlegelia</taxon>
    </lineage>
</organism>
<keyword evidence="3" id="KW-1185">Reference proteome</keyword>
<keyword evidence="1" id="KW-0812">Transmembrane</keyword>
<accession>A0A4Q0MHD8</accession>
<reference evidence="2 3" key="1">
    <citation type="submission" date="2018-12" db="EMBL/GenBank/DDBJ databases">
        <title>bacterium Hansschlegelia zhihuaiae S113.</title>
        <authorList>
            <person name="He J."/>
        </authorList>
    </citation>
    <scope>NUCLEOTIDE SEQUENCE [LARGE SCALE GENOMIC DNA]</scope>
    <source>
        <strain evidence="2 3">S 113</strain>
    </source>
</reference>
<evidence type="ECO:0000313" key="2">
    <source>
        <dbReference type="EMBL" id="RXF72987.1"/>
    </source>
</evidence>